<keyword evidence="10 11" id="KW-0998">Cell outer membrane</keyword>
<keyword evidence="7" id="KW-0406">Ion transport</keyword>
<proteinExistence type="inferred from homology"/>
<evidence type="ECO:0000256" key="6">
    <source>
        <dbReference type="ARBA" id="ARBA00023004"/>
    </source>
</evidence>
<comment type="subcellular location">
    <subcellularLocation>
        <location evidence="1 11">Cell outer membrane</location>
        <topology evidence="1 11">Multi-pass membrane protein</topology>
    </subcellularLocation>
</comment>
<dbReference type="InterPro" id="IPR039426">
    <property type="entry name" value="TonB-dep_rcpt-like"/>
</dbReference>
<dbReference type="Proteomes" id="UP000189426">
    <property type="component" value="Unassembled WGS sequence"/>
</dbReference>
<reference evidence="16 17" key="1">
    <citation type="submission" date="2016-10" db="EMBL/GenBank/DDBJ databases">
        <title>Rodentibacter gen. nov. and new species.</title>
        <authorList>
            <person name="Christensen H."/>
        </authorList>
    </citation>
    <scope>NUCLEOTIDE SEQUENCE [LARGE SCALE GENOMIC DNA]</scope>
    <source>
        <strain evidence="16 17">Ppn418</strain>
    </source>
</reference>
<evidence type="ECO:0000313" key="17">
    <source>
        <dbReference type="Proteomes" id="UP000189426"/>
    </source>
</evidence>
<evidence type="ECO:0000256" key="2">
    <source>
        <dbReference type="ARBA" id="ARBA00022448"/>
    </source>
</evidence>
<keyword evidence="5 11" id="KW-0812">Transmembrane</keyword>
<evidence type="ECO:0000256" key="13">
    <source>
        <dbReference type="SAM" id="SignalP"/>
    </source>
</evidence>
<sequence length="684" mass="76704">MKKTVIATLIAFSAVNSFANDETALDEITVTAIRTEMNPFSTPASIDVIEGEGVRQKSGMNISLSEALQGIAGLVAVDRHNYAQDINLSTRGSRMGVRGVRLYVDGIPATMPDGQGVTSHIDLNSLGRIEMLKGPFSSLYGNSSAGTILVHSQKGQNPPSIETSVDGGSNGTWHYALKAQGGGDNKYMPAYVLSVNRFTTKGERDHSAARKNQVNFKVDWTTENQAEVSITFNHSDIKAQDPGALSYEQWKENRNQVATNLEMFNARKNVRQTQLGLSYHQKLDEKNRLNLTAYLGERRLEQYLPIPRVTQIRNAGHAGGVIDFTRYYAGTDVHLQHDFANNFNVITGVAFDYMQDKRKGYENFNGRINGIKGTLRRDETNKIYNLDPYVQAQWTFLPNWLFHSGLRYSTTTFKSKDHYLRNGDDSGHKKDEKWLPNIGLSWQGLADTNLYASYSRGFETGTFLELSYRPDGQSGLNFDLKPLTTDNYEIGLKRGLGDGMLTMALYRTDSKDDIFSAGTMGGRATFHNAGKTRRQGAELAWNGTLWQDLKMQLSYTFVDARFRQTVRTNITQGNRIAGVAKHSAYASLGWHDQKGWRIGADARYHGKVAVNNANSEYAPSYTVVGAYAGYLWEKGNWQIDHHLRVNNLFDKDYANVVINDISSRYYEPALKRNFNIGMNVKYAF</sequence>
<dbReference type="InterPro" id="IPR037066">
    <property type="entry name" value="Plug_dom_sf"/>
</dbReference>
<evidence type="ECO:0000256" key="7">
    <source>
        <dbReference type="ARBA" id="ARBA00023065"/>
    </source>
</evidence>
<dbReference type="SUPFAM" id="SSF56935">
    <property type="entry name" value="Porins"/>
    <property type="match status" value="1"/>
</dbReference>
<organism evidence="16 17">
    <name type="scientific">Rodentibacter mrazii</name>
    <dbReference type="NCBI Taxonomy" id="1908257"/>
    <lineage>
        <taxon>Bacteria</taxon>
        <taxon>Pseudomonadati</taxon>
        <taxon>Pseudomonadota</taxon>
        <taxon>Gammaproteobacteria</taxon>
        <taxon>Pasteurellales</taxon>
        <taxon>Pasteurellaceae</taxon>
        <taxon>Rodentibacter</taxon>
    </lineage>
</organism>
<evidence type="ECO:0000259" key="14">
    <source>
        <dbReference type="Pfam" id="PF00593"/>
    </source>
</evidence>
<dbReference type="GO" id="GO:0009279">
    <property type="term" value="C:cell outer membrane"/>
    <property type="evidence" value="ECO:0007669"/>
    <property type="project" value="UniProtKB-SubCell"/>
</dbReference>
<evidence type="ECO:0000256" key="12">
    <source>
        <dbReference type="RuleBase" id="RU003357"/>
    </source>
</evidence>
<accession>A0A1V3IH73</accession>
<dbReference type="PROSITE" id="PS52016">
    <property type="entry name" value="TONB_DEPENDENT_REC_3"/>
    <property type="match status" value="1"/>
</dbReference>
<evidence type="ECO:0000256" key="9">
    <source>
        <dbReference type="ARBA" id="ARBA00023136"/>
    </source>
</evidence>
<dbReference type="Pfam" id="PF00593">
    <property type="entry name" value="TonB_dep_Rec_b-barrel"/>
    <property type="match status" value="1"/>
</dbReference>
<comment type="caution">
    <text evidence="16">The sequence shown here is derived from an EMBL/GenBank/DDBJ whole genome shotgun (WGS) entry which is preliminary data.</text>
</comment>
<dbReference type="Gene3D" id="2.170.130.10">
    <property type="entry name" value="TonB-dependent receptor, plug domain"/>
    <property type="match status" value="1"/>
</dbReference>
<dbReference type="PANTHER" id="PTHR32552">
    <property type="entry name" value="FERRICHROME IRON RECEPTOR-RELATED"/>
    <property type="match status" value="1"/>
</dbReference>
<evidence type="ECO:0000256" key="3">
    <source>
        <dbReference type="ARBA" id="ARBA00022452"/>
    </source>
</evidence>
<evidence type="ECO:0000259" key="15">
    <source>
        <dbReference type="Pfam" id="PF07715"/>
    </source>
</evidence>
<keyword evidence="13" id="KW-0732">Signal</keyword>
<comment type="similarity">
    <text evidence="11 12">Belongs to the TonB-dependent receptor family.</text>
</comment>
<evidence type="ECO:0000256" key="10">
    <source>
        <dbReference type="ARBA" id="ARBA00023237"/>
    </source>
</evidence>
<evidence type="ECO:0008006" key="18">
    <source>
        <dbReference type="Google" id="ProtNLM"/>
    </source>
</evidence>
<dbReference type="InterPro" id="IPR012910">
    <property type="entry name" value="Plug_dom"/>
</dbReference>
<dbReference type="RefSeq" id="WP_077493797.1">
    <property type="nucleotide sequence ID" value="NZ_MLHG01000026.1"/>
</dbReference>
<keyword evidence="9 11" id="KW-0472">Membrane</keyword>
<keyword evidence="3 11" id="KW-1134">Transmembrane beta strand</keyword>
<dbReference type="PANTHER" id="PTHR32552:SF81">
    <property type="entry name" value="TONB-DEPENDENT OUTER MEMBRANE RECEPTOR"/>
    <property type="match status" value="1"/>
</dbReference>
<evidence type="ECO:0000256" key="1">
    <source>
        <dbReference type="ARBA" id="ARBA00004571"/>
    </source>
</evidence>
<dbReference type="InterPro" id="IPR036942">
    <property type="entry name" value="Beta-barrel_TonB_sf"/>
</dbReference>
<name>A0A1V3IH73_9PAST</name>
<evidence type="ECO:0000256" key="5">
    <source>
        <dbReference type="ARBA" id="ARBA00022692"/>
    </source>
</evidence>
<dbReference type="STRING" id="1908257.BKK47_04890"/>
<keyword evidence="6" id="KW-0408">Iron</keyword>
<feature type="domain" description="TonB-dependent receptor-like beta-barrel" evidence="14">
    <location>
        <begin position="246"/>
        <end position="648"/>
    </location>
</feature>
<evidence type="ECO:0000256" key="4">
    <source>
        <dbReference type="ARBA" id="ARBA00022496"/>
    </source>
</evidence>
<evidence type="ECO:0000313" key="16">
    <source>
        <dbReference type="EMBL" id="OOF40172.1"/>
    </source>
</evidence>
<evidence type="ECO:0000256" key="8">
    <source>
        <dbReference type="ARBA" id="ARBA00023077"/>
    </source>
</evidence>
<dbReference type="GO" id="GO:0006826">
    <property type="term" value="P:iron ion transport"/>
    <property type="evidence" value="ECO:0007669"/>
    <property type="project" value="UniProtKB-KW"/>
</dbReference>
<keyword evidence="4" id="KW-0410">Iron transport</keyword>
<dbReference type="Gene3D" id="2.40.170.20">
    <property type="entry name" value="TonB-dependent receptor, beta-barrel domain"/>
    <property type="match status" value="1"/>
</dbReference>
<keyword evidence="17" id="KW-1185">Reference proteome</keyword>
<dbReference type="CDD" id="cd01347">
    <property type="entry name" value="ligand_gated_channel"/>
    <property type="match status" value="1"/>
</dbReference>
<protein>
    <recommendedName>
        <fullName evidence="18">TonB-dependent receptor</fullName>
    </recommendedName>
</protein>
<dbReference type="Pfam" id="PF07715">
    <property type="entry name" value="Plug"/>
    <property type="match status" value="1"/>
</dbReference>
<feature type="domain" description="TonB-dependent receptor plug" evidence="15">
    <location>
        <begin position="41"/>
        <end position="146"/>
    </location>
</feature>
<feature type="chain" id="PRO_5012460311" description="TonB-dependent receptor" evidence="13">
    <location>
        <begin position="20"/>
        <end position="684"/>
    </location>
</feature>
<gene>
    <name evidence="16" type="ORF">BKK47_04890</name>
</gene>
<evidence type="ECO:0000256" key="11">
    <source>
        <dbReference type="PROSITE-ProRule" id="PRU01360"/>
    </source>
</evidence>
<dbReference type="AlphaFoldDB" id="A0A1V3IH73"/>
<dbReference type="InterPro" id="IPR000531">
    <property type="entry name" value="Beta-barrel_TonB"/>
</dbReference>
<dbReference type="EMBL" id="MLHG01000026">
    <property type="protein sequence ID" value="OOF40172.1"/>
    <property type="molecule type" value="Genomic_DNA"/>
</dbReference>
<keyword evidence="8 12" id="KW-0798">TonB box</keyword>
<keyword evidence="2 11" id="KW-0813">Transport</keyword>
<feature type="signal peptide" evidence="13">
    <location>
        <begin position="1"/>
        <end position="19"/>
    </location>
</feature>